<keyword evidence="5" id="KW-0963">Cytoplasm</keyword>
<dbReference type="GO" id="GO:0046933">
    <property type="term" value="F:proton-transporting ATP synthase activity, rotational mechanism"/>
    <property type="evidence" value="ECO:0007669"/>
    <property type="project" value="TreeGrafter"/>
</dbReference>
<dbReference type="PROSITE" id="PS00152">
    <property type="entry name" value="ATPASE_ALPHA_BETA"/>
    <property type="match status" value="1"/>
</dbReference>
<dbReference type="InterPro" id="IPR005714">
    <property type="entry name" value="ATPase_T3SS_FliI/YscN"/>
</dbReference>
<dbReference type="NCBIfam" id="TIGR01026">
    <property type="entry name" value="fliI_yscN"/>
    <property type="match status" value="1"/>
</dbReference>
<dbReference type="GO" id="GO:0030254">
    <property type="term" value="P:protein secretion by the type III secretion system"/>
    <property type="evidence" value="ECO:0007669"/>
    <property type="project" value="InterPro"/>
</dbReference>
<name>A0A3N7HIX3_9BURK</name>
<dbReference type="InterPro" id="IPR050053">
    <property type="entry name" value="ATPase_alpha/beta_chains"/>
</dbReference>
<keyword evidence="7" id="KW-0375">Hydrogen ion transport</keyword>
<proteinExistence type="inferred from homology"/>
<evidence type="ECO:0000256" key="3">
    <source>
        <dbReference type="ARBA" id="ARBA00008936"/>
    </source>
</evidence>
<keyword evidence="8" id="KW-0067">ATP-binding</keyword>
<dbReference type="InterPro" id="IPR020003">
    <property type="entry name" value="ATPase_a/bsu_AS"/>
</dbReference>
<dbReference type="PANTHER" id="PTHR15184:SF9">
    <property type="entry name" value="SPI-1 TYPE 3 SECRETION SYSTEM ATPASE"/>
    <property type="match status" value="1"/>
</dbReference>
<dbReference type="AlphaFoldDB" id="A0A3N7HIX3"/>
<dbReference type="GO" id="GO:0008564">
    <property type="term" value="F:protein-exporting ATPase activity"/>
    <property type="evidence" value="ECO:0007669"/>
    <property type="project" value="UniProtKB-EC"/>
</dbReference>
<reference evidence="18 19" key="1">
    <citation type="submission" date="2018-08" db="EMBL/GenBank/DDBJ databases">
        <authorList>
            <person name="Khan S.A."/>
            <person name="Jeon C.O."/>
            <person name="Chun B.H."/>
            <person name="Jeong S.E."/>
        </authorList>
    </citation>
    <scope>NUCLEOTIDE SEQUENCE [LARGE SCALE GENOMIC DNA]</scope>
    <source>
        <strain evidence="18 19">S-16</strain>
    </source>
</reference>
<comment type="similarity">
    <text evidence="3">Belongs to the ATPase alpha/beta chains family.</text>
</comment>
<evidence type="ECO:0000256" key="10">
    <source>
        <dbReference type="ARBA" id="ARBA00022967"/>
    </source>
</evidence>
<reference evidence="18 19" key="2">
    <citation type="submission" date="2018-12" db="EMBL/GenBank/DDBJ databases">
        <title>Rhizobacter gummiphilus sp. nov., a rubber-degrading bacterium isolated from the soil of a botanical garden in Japan.</title>
        <authorList>
            <person name="Shunsuke S.S."/>
        </authorList>
    </citation>
    <scope>NUCLEOTIDE SEQUENCE [LARGE SCALE GENOMIC DNA]</scope>
    <source>
        <strain evidence="18 19">S-16</strain>
    </source>
</reference>
<dbReference type="PANTHER" id="PTHR15184">
    <property type="entry name" value="ATP SYNTHASE"/>
    <property type="match status" value="1"/>
</dbReference>
<evidence type="ECO:0000256" key="12">
    <source>
        <dbReference type="ARBA" id="ARBA00023136"/>
    </source>
</evidence>
<dbReference type="CDD" id="cd18117">
    <property type="entry name" value="ATP-synt_flagellum-secretory_path_III_N"/>
    <property type="match status" value="1"/>
</dbReference>
<comment type="subunit">
    <text evidence="15">F-type ATPases have 2 components, CF(1) - the catalytic core - and CF(0) - the membrane proton channel. CF(1) has five subunits: alpha(3), beta(3), gamma(1), delta(1), epsilon(1). CF(0) has four main subunits: a(1), b(1), b'(1) and c(9-12).</text>
</comment>
<gene>
    <name evidence="18" type="ORF">DZC73_27890</name>
</gene>
<dbReference type="FunFam" id="3.40.50.300:FF:002432">
    <property type="entry name" value="ATP synthase subunit alpha, mitochondrial"/>
    <property type="match status" value="1"/>
</dbReference>
<evidence type="ECO:0000256" key="4">
    <source>
        <dbReference type="ARBA" id="ARBA00022448"/>
    </source>
</evidence>
<dbReference type="SMART" id="SM00382">
    <property type="entry name" value="AAA"/>
    <property type="match status" value="1"/>
</dbReference>
<evidence type="ECO:0000259" key="17">
    <source>
        <dbReference type="SMART" id="SM00382"/>
    </source>
</evidence>
<evidence type="ECO:0000256" key="8">
    <source>
        <dbReference type="ARBA" id="ARBA00022840"/>
    </source>
</evidence>
<protein>
    <submittedName>
        <fullName evidence="18">FliI/YscN family ATPase</fullName>
    </submittedName>
</protein>
<evidence type="ECO:0000313" key="18">
    <source>
        <dbReference type="EMBL" id="RQP21443.1"/>
    </source>
</evidence>
<dbReference type="Gene3D" id="3.40.50.12240">
    <property type="match status" value="1"/>
</dbReference>
<dbReference type="GO" id="GO:0005737">
    <property type="term" value="C:cytoplasm"/>
    <property type="evidence" value="ECO:0007669"/>
    <property type="project" value="UniProtKB-SubCell"/>
</dbReference>
<dbReference type="InterPro" id="IPR003593">
    <property type="entry name" value="AAA+_ATPase"/>
</dbReference>
<keyword evidence="19" id="KW-1185">Reference proteome</keyword>
<keyword evidence="9" id="KW-0653">Protein transport</keyword>
<dbReference type="InterPro" id="IPR004100">
    <property type="entry name" value="ATPase_F1/V1/A1_a/bsu_N"/>
</dbReference>
<dbReference type="Pfam" id="PF00006">
    <property type="entry name" value="ATP-synt_ab"/>
    <property type="match status" value="1"/>
</dbReference>
<evidence type="ECO:0000256" key="13">
    <source>
        <dbReference type="ARBA" id="ARBA00023196"/>
    </source>
</evidence>
<dbReference type="EMBL" id="QUSW01000011">
    <property type="protein sequence ID" value="RQP21443.1"/>
    <property type="molecule type" value="Genomic_DNA"/>
</dbReference>
<keyword evidence="10" id="KW-1278">Translocase</keyword>
<dbReference type="GO" id="GO:0030257">
    <property type="term" value="C:type III protein secretion system complex"/>
    <property type="evidence" value="ECO:0007669"/>
    <property type="project" value="InterPro"/>
</dbReference>
<evidence type="ECO:0000256" key="2">
    <source>
        <dbReference type="ARBA" id="ARBA00004496"/>
    </source>
</evidence>
<comment type="subcellular location">
    <subcellularLocation>
        <location evidence="2">Cytoplasm</location>
    </subcellularLocation>
    <subcellularLocation>
        <location evidence="1">Membrane</location>
    </subcellularLocation>
</comment>
<comment type="catalytic activity">
    <reaction evidence="16">
        <text>ATP + H2O + cellular proteinSide 1 = ADP + phosphate + cellular proteinSide 2.</text>
        <dbReference type="EC" id="7.4.2.8"/>
    </reaction>
</comment>
<comment type="caution">
    <text evidence="18">The sequence shown here is derived from an EMBL/GenBank/DDBJ whole genome shotgun (WGS) entry which is preliminary data.</text>
</comment>
<keyword evidence="4" id="KW-0813">Transport</keyword>
<evidence type="ECO:0000256" key="7">
    <source>
        <dbReference type="ARBA" id="ARBA00022781"/>
    </source>
</evidence>
<dbReference type="GO" id="GO:0045259">
    <property type="term" value="C:proton-transporting ATP synthase complex"/>
    <property type="evidence" value="ECO:0007669"/>
    <property type="project" value="UniProtKB-KW"/>
</dbReference>
<dbReference type="SUPFAM" id="SSF52540">
    <property type="entry name" value="P-loop containing nucleoside triphosphate hydrolases"/>
    <property type="match status" value="1"/>
</dbReference>
<evidence type="ECO:0000256" key="1">
    <source>
        <dbReference type="ARBA" id="ARBA00004370"/>
    </source>
</evidence>
<evidence type="ECO:0000256" key="11">
    <source>
        <dbReference type="ARBA" id="ARBA00023065"/>
    </source>
</evidence>
<dbReference type="InterPro" id="IPR000194">
    <property type="entry name" value="ATPase_F1/V1/A1_a/bsu_nucl-bd"/>
</dbReference>
<keyword evidence="13" id="KW-0139">CF(1)</keyword>
<accession>A0A3N7HIX3</accession>
<evidence type="ECO:0000256" key="15">
    <source>
        <dbReference type="ARBA" id="ARBA00026013"/>
    </source>
</evidence>
<evidence type="ECO:0000256" key="16">
    <source>
        <dbReference type="ARBA" id="ARBA00034006"/>
    </source>
</evidence>
<dbReference type="CDD" id="cd01136">
    <property type="entry name" value="ATPase_flagellum-secretory_path_III"/>
    <property type="match status" value="1"/>
</dbReference>
<evidence type="ECO:0000256" key="14">
    <source>
        <dbReference type="ARBA" id="ARBA00023310"/>
    </source>
</evidence>
<organism evidence="18 19">
    <name type="scientific">Piscinibacter terrae</name>
    <dbReference type="NCBI Taxonomy" id="2496871"/>
    <lineage>
        <taxon>Bacteria</taxon>
        <taxon>Pseudomonadati</taxon>
        <taxon>Pseudomonadota</taxon>
        <taxon>Betaproteobacteria</taxon>
        <taxon>Burkholderiales</taxon>
        <taxon>Sphaerotilaceae</taxon>
        <taxon>Piscinibacter</taxon>
    </lineage>
</organism>
<keyword evidence="6" id="KW-0547">Nucleotide-binding</keyword>
<evidence type="ECO:0000256" key="9">
    <source>
        <dbReference type="ARBA" id="ARBA00022927"/>
    </source>
</evidence>
<dbReference type="FunFam" id="3.40.50.12240:FF:000002">
    <property type="entry name" value="Flagellum-specific ATP synthase FliI"/>
    <property type="match status" value="1"/>
</dbReference>
<evidence type="ECO:0000256" key="6">
    <source>
        <dbReference type="ARBA" id="ARBA00022741"/>
    </source>
</evidence>
<feature type="domain" description="AAA+ ATPase" evidence="17">
    <location>
        <begin position="154"/>
        <end position="336"/>
    </location>
</feature>
<dbReference type="GO" id="GO:0005524">
    <property type="term" value="F:ATP binding"/>
    <property type="evidence" value="ECO:0007669"/>
    <property type="project" value="UniProtKB-KW"/>
</dbReference>
<dbReference type="InterPro" id="IPR027417">
    <property type="entry name" value="P-loop_NTPase"/>
</dbReference>
<dbReference type="InterPro" id="IPR040627">
    <property type="entry name" value="T3SS_ATPase_C"/>
</dbReference>
<dbReference type="Pfam" id="PF02874">
    <property type="entry name" value="ATP-synt_ab_N"/>
    <property type="match status" value="1"/>
</dbReference>
<keyword evidence="12" id="KW-0472">Membrane</keyword>
<dbReference type="GO" id="GO:0016887">
    <property type="term" value="F:ATP hydrolysis activity"/>
    <property type="evidence" value="ECO:0007669"/>
    <property type="project" value="InterPro"/>
</dbReference>
<keyword evidence="11" id="KW-0406">Ion transport</keyword>
<sequence length="432" mass="45464">MRGAVARALGDRTPIALCGRVVEARGTLIRVAGIDARIGELCEFRLADGGLRRAEVTGLADDCALLMPFGELEGLSLGARVVALGHGHRVAVGDALLGRVLNGFGEPVDGNGPLNATAWMSVQAGSPAPLSRAAVVKPFATGVRAIDALMTLGQGQRIGVFAPAGVGKSTLAGMLVRASEVDVCVVALVGERGREVGEFVNHTLGPQGMKRSVVVAATSDSSASERVKAGFVATTIAESFRDRGMRVLLVMDSVTRLARALREVGLACGEPPTRRGFPPSVFAALPRLLERAGNAQRGSITALYTVLMEGQDDGDPIAEEVRSILDGHIMLSRAIAQTPIYPAIDVLASLSRLMGAVTTPDHRAAALKLRSLLARHREVELLIQVGEYRSGSDPLADEAIAKLPAIHEFLQQPADLAQDFHASLRRLLELAA</sequence>
<dbReference type="Pfam" id="PF18269">
    <property type="entry name" value="T3SS_ATPase_C"/>
    <property type="match status" value="1"/>
</dbReference>
<dbReference type="Proteomes" id="UP000267464">
    <property type="component" value="Unassembled WGS sequence"/>
</dbReference>
<keyword evidence="14" id="KW-0066">ATP synthesis</keyword>
<evidence type="ECO:0000313" key="19">
    <source>
        <dbReference type="Proteomes" id="UP000267464"/>
    </source>
</evidence>
<dbReference type="OrthoDB" id="9803053at2"/>
<evidence type="ECO:0000256" key="5">
    <source>
        <dbReference type="ARBA" id="ARBA00022490"/>
    </source>
</evidence>